<evidence type="ECO:0000313" key="2">
    <source>
        <dbReference type="Proteomes" id="UP001320119"/>
    </source>
</evidence>
<proteinExistence type="predicted"/>
<sequence length="178" mass="18241">MGDPPVVIKGGPGIEFLGGKIPELLAPINTNPLFNLSVTGIAVSGAHETGKKCCDDCAKGVDPLGYETWTAEAKASASVTAVVPGAGVALAFNKRGFGDLHLGGKLEVGLGGRSIVQIKGDASRETSECNDNGDCAKGGWGLSGTLGVGWLATAQVNCSGLIILRQRWVFGPVWCGIY</sequence>
<dbReference type="AlphaFoldDB" id="A0AAN2BKT2"/>
<reference evidence="1 2" key="1">
    <citation type="journal article" date="2022" name="IScience">
        <title>An ultrasensitive nanofiber-based assay for enzymatic hydrolysis and deep-sea microbial degradation of cellulose.</title>
        <authorList>
            <person name="Tsudome M."/>
            <person name="Tachioka M."/>
            <person name="Miyazaki M."/>
            <person name="Uchimura K."/>
            <person name="Tsuda M."/>
            <person name="Takaki Y."/>
            <person name="Deguchi S."/>
        </authorList>
    </citation>
    <scope>NUCLEOTIDE SEQUENCE [LARGE SCALE GENOMIC DNA]</scope>
    <source>
        <strain evidence="1 2">GE09</strain>
    </source>
</reference>
<keyword evidence="2" id="KW-1185">Reference proteome</keyword>
<name>A0AAN2BKT2_9GAMM</name>
<protein>
    <submittedName>
        <fullName evidence="1">Uncharacterized protein</fullName>
    </submittedName>
</protein>
<organism evidence="1 2">
    <name type="scientific">Marinagarivorans cellulosilyticus</name>
    <dbReference type="NCBI Taxonomy" id="2721545"/>
    <lineage>
        <taxon>Bacteria</taxon>
        <taxon>Pseudomonadati</taxon>
        <taxon>Pseudomonadota</taxon>
        <taxon>Gammaproteobacteria</taxon>
        <taxon>Cellvibrionales</taxon>
        <taxon>Cellvibrionaceae</taxon>
        <taxon>Marinagarivorans</taxon>
    </lineage>
</organism>
<accession>A0AAN2BKT2</accession>
<evidence type="ECO:0000313" key="1">
    <source>
        <dbReference type="EMBL" id="BCD98295.1"/>
    </source>
</evidence>
<dbReference type="KEGG" id="marq:MARGE09_P2496"/>
<dbReference type="Proteomes" id="UP001320119">
    <property type="component" value="Chromosome"/>
</dbReference>
<gene>
    <name evidence="1" type="ORF">MARGE09_P2496</name>
</gene>
<dbReference type="EMBL" id="AP023086">
    <property type="protein sequence ID" value="BCD98295.1"/>
    <property type="molecule type" value="Genomic_DNA"/>
</dbReference>